<protein>
    <submittedName>
        <fullName evidence="7">ABC transporter ATP-binding protein</fullName>
    </submittedName>
</protein>
<accession>A0ABY9QBR7</accession>
<dbReference type="RefSeq" id="WP_008880372.1">
    <property type="nucleotide sequence ID" value="NZ_CP020030.1"/>
</dbReference>
<dbReference type="Proteomes" id="UP001297580">
    <property type="component" value="Chromosome"/>
</dbReference>
<reference evidence="7 8" key="1">
    <citation type="submission" date="2023-08" db="EMBL/GenBank/DDBJ databases">
        <title>Complete genome sequence of Geobacillus thermodenitrificans K1041, a genetically tractable strain representative of the genus Geobacillus.</title>
        <authorList>
            <person name="Kani S."/>
            <person name="Suzuki H."/>
        </authorList>
    </citation>
    <scope>NUCLEOTIDE SEQUENCE [LARGE SCALE GENOMIC DNA]</scope>
    <source>
        <strain evidence="7 8">K1041</strain>
    </source>
</reference>
<proteinExistence type="inferred from homology"/>
<evidence type="ECO:0000256" key="1">
    <source>
        <dbReference type="ARBA" id="ARBA00005417"/>
    </source>
</evidence>
<dbReference type="Gene3D" id="3.40.50.300">
    <property type="entry name" value="P-loop containing nucleotide triphosphate hydrolases"/>
    <property type="match status" value="1"/>
</dbReference>
<dbReference type="InterPro" id="IPR027417">
    <property type="entry name" value="P-loop_NTPase"/>
</dbReference>
<dbReference type="InterPro" id="IPR003439">
    <property type="entry name" value="ABC_transporter-like_ATP-bd"/>
</dbReference>
<evidence type="ECO:0000313" key="7">
    <source>
        <dbReference type="EMBL" id="WMV75978.1"/>
    </source>
</evidence>
<dbReference type="PANTHER" id="PTHR46743:SF2">
    <property type="entry name" value="TEICHOIC ACIDS EXPORT ATP-BINDING PROTEIN TAGH"/>
    <property type="match status" value="1"/>
</dbReference>
<dbReference type="PROSITE" id="PS00211">
    <property type="entry name" value="ABC_TRANSPORTER_1"/>
    <property type="match status" value="1"/>
</dbReference>
<dbReference type="PANTHER" id="PTHR46743">
    <property type="entry name" value="TEICHOIC ACIDS EXPORT ATP-BINDING PROTEIN TAGH"/>
    <property type="match status" value="1"/>
</dbReference>
<dbReference type="SMART" id="SM00382">
    <property type="entry name" value="AAA"/>
    <property type="match status" value="1"/>
</dbReference>
<evidence type="ECO:0000256" key="5">
    <source>
        <dbReference type="ARBA" id="ARBA00022967"/>
    </source>
</evidence>
<sequence length="557" mass="64145">MEVAVRVKNVTKKYKLYEDKWGPIKEIFSRKKLHKEFWALKNITLDFPKGESIGILGKNGSGKSTLLKIITGVAEPTSGSVEVNGSLVFLDVSSGIDSELSGYDNIFLKGTLLGYSKEEMMEKVEDIIKFSELGEFIYQPVKTYSAGMKSKLGFAISVNVDPDILIVDEALAVGDAMFRKKCMEKMNQFKKEGKTIIFVSHDKNAVESFCTKAAWINEGELIAYGDSKVIASYYNEYMSGRKSIEEIRTEVQCHHSLEELSFDYSNGRLSIRLNGYIYNKEQPDIPVEFAIRDMRVNQVLSKKLVRVSYEKDPFLPEHIKEKAGFLVDISEEEFPGFFKPGKFSFEIRYKRENRWNYIPIWSGNVRIVGREGDEGEIQGRYKYRFVVENNQLFLQIDNVDKVQEQVNNIWFENRFLHIEYVAFVRGYQTLSPEDVSSNFYLVNLDTFDEYMIPSTVSETEEITENPVFNPQGKIYNYSKFHVSINLDELPKGRYECKLSYHMKKPPYHEMLILAWATKTANYPSEPYVVGDKCIEIQIKSKYLQIVVSDAAKKDSSL</sequence>
<keyword evidence="8" id="KW-1185">Reference proteome</keyword>
<dbReference type="InterPro" id="IPR050683">
    <property type="entry name" value="Bact_Polysacc_Export_ATP-bd"/>
</dbReference>
<dbReference type="InterPro" id="IPR003593">
    <property type="entry name" value="AAA+_ATPase"/>
</dbReference>
<keyword evidence="2" id="KW-0813">Transport</keyword>
<dbReference type="InterPro" id="IPR017871">
    <property type="entry name" value="ABC_transporter-like_CS"/>
</dbReference>
<name>A0ABY9QBR7_GEOTD</name>
<keyword evidence="5" id="KW-1278">Translocase</keyword>
<feature type="domain" description="ABC transporter" evidence="6">
    <location>
        <begin position="5"/>
        <end position="243"/>
    </location>
</feature>
<evidence type="ECO:0000259" key="6">
    <source>
        <dbReference type="PROSITE" id="PS50893"/>
    </source>
</evidence>
<dbReference type="PROSITE" id="PS50893">
    <property type="entry name" value="ABC_TRANSPORTER_2"/>
    <property type="match status" value="1"/>
</dbReference>
<evidence type="ECO:0000256" key="3">
    <source>
        <dbReference type="ARBA" id="ARBA00022741"/>
    </source>
</evidence>
<dbReference type="CDD" id="cd03220">
    <property type="entry name" value="ABC_KpsT_Wzt"/>
    <property type="match status" value="1"/>
</dbReference>
<dbReference type="GO" id="GO:0005524">
    <property type="term" value="F:ATP binding"/>
    <property type="evidence" value="ECO:0007669"/>
    <property type="project" value="UniProtKB-KW"/>
</dbReference>
<keyword evidence="3" id="KW-0547">Nucleotide-binding</keyword>
<evidence type="ECO:0000256" key="4">
    <source>
        <dbReference type="ARBA" id="ARBA00022840"/>
    </source>
</evidence>
<dbReference type="Pfam" id="PF00005">
    <property type="entry name" value="ABC_tran"/>
    <property type="match status" value="1"/>
</dbReference>
<organism evidence="7 8">
    <name type="scientific">Geobacillus thermodenitrificans</name>
    <dbReference type="NCBI Taxonomy" id="33940"/>
    <lineage>
        <taxon>Bacteria</taxon>
        <taxon>Bacillati</taxon>
        <taxon>Bacillota</taxon>
        <taxon>Bacilli</taxon>
        <taxon>Bacillales</taxon>
        <taxon>Anoxybacillaceae</taxon>
        <taxon>Geobacillus</taxon>
    </lineage>
</organism>
<evidence type="ECO:0000256" key="2">
    <source>
        <dbReference type="ARBA" id="ARBA00022448"/>
    </source>
</evidence>
<dbReference type="EMBL" id="CP133461">
    <property type="protein sequence ID" value="WMV75978.1"/>
    <property type="molecule type" value="Genomic_DNA"/>
</dbReference>
<gene>
    <name evidence="7" type="ORF">HSX42_17450</name>
</gene>
<dbReference type="InterPro" id="IPR015860">
    <property type="entry name" value="ABC_transpr_TagH-like"/>
</dbReference>
<keyword evidence="4 7" id="KW-0067">ATP-binding</keyword>
<evidence type="ECO:0000313" key="8">
    <source>
        <dbReference type="Proteomes" id="UP001297580"/>
    </source>
</evidence>
<comment type="similarity">
    <text evidence="1">Belongs to the ABC transporter superfamily.</text>
</comment>
<dbReference type="SUPFAM" id="SSF52540">
    <property type="entry name" value="P-loop containing nucleoside triphosphate hydrolases"/>
    <property type="match status" value="1"/>
</dbReference>